<dbReference type="Proteomes" id="UP000198211">
    <property type="component" value="Unassembled WGS sequence"/>
</dbReference>
<evidence type="ECO:0000313" key="2">
    <source>
        <dbReference type="Proteomes" id="UP000198211"/>
    </source>
</evidence>
<comment type="caution">
    <text evidence="1">The sequence shown here is derived from an EMBL/GenBank/DDBJ whole genome shotgun (WGS) entry which is preliminary data.</text>
</comment>
<sequence>MSSNDLEFLRTAISAGTLLDSMWGLDVHLENWRLFTQYFPGIHICLKHLRDIRDNTLIVDITTTFTISEKSMWHVFPPTYFHD</sequence>
<protein>
    <submittedName>
        <fullName evidence="1">Uncharacterized protein</fullName>
    </submittedName>
</protein>
<name>A0A225W6V1_9STRA</name>
<organism evidence="1 2">
    <name type="scientific">Phytophthora megakarya</name>
    <dbReference type="NCBI Taxonomy" id="4795"/>
    <lineage>
        <taxon>Eukaryota</taxon>
        <taxon>Sar</taxon>
        <taxon>Stramenopiles</taxon>
        <taxon>Oomycota</taxon>
        <taxon>Peronosporomycetes</taxon>
        <taxon>Peronosporales</taxon>
        <taxon>Peronosporaceae</taxon>
        <taxon>Phytophthora</taxon>
    </lineage>
</organism>
<evidence type="ECO:0000313" key="1">
    <source>
        <dbReference type="EMBL" id="OWZ13471.1"/>
    </source>
</evidence>
<accession>A0A225W6V1</accession>
<proteinExistence type="predicted"/>
<dbReference type="EMBL" id="NBNE01001572">
    <property type="protein sequence ID" value="OWZ13471.1"/>
    <property type="molecule type" value="Genomic_DNA"/>
</dbReference>
<gene>
    <name evidence="1" type="ORF">PHMEG_00013200</name>
</gene>
<keyword evidence="2" id="KW-1185">Reference proteome</keyword>
<dbReference type="AlphaFoldDB" id="A0A225W6V1"/>
<reference evidence="2" key="1">
    <citation type="submission" date="2017-03" db="EMBL/GenBank/DDBJ databases">
        <title>Phytopthora megakarya and P. palmivora, two closely related causual agents of cacao black pod achieved similar genome size and gene model numbers by different mechanisms.</title>
        <authorList>
            <person name="Ali S."/>
            <person name="Shao J."/>
            <person name="Larry D.J."/>
            <person name="Kronmiller B."/>
            <person name="Shen D."/>
            <person name="Strem M.D."/>
            <person name="Melnick R.L."/>
            <person name="Guiltinan M.J."/>
            <person name="Tyler B.M."/>
            <person name="Meinhardt L.W."/>
            <person name="Bailey B.A."/>
        </authorList>
    </citation>
    <scope>NUCLEOTIDE SEQUENCE [LARGE SCALE GENOMIC DNA]</scope>
    <source>
        <strain evidence="2">zdho120</strain>
    </source>
</reference>